<dbReference type="EMBL" id="BARS01042786">
    <property type="protein sequence ID" value="GAG32568.1"/>
    <property type="molecule type" value="Genomic_DNA"/>
</dbReference>
<keyword evidence="1" id="KW-1133">Transmembrane helix</keyword>
<proteinExistence type="predicted"/>
<reference evidence="2" key="1">
    <citation type="journal article" date="2014" name="Front. Microbiol.">
        <title>High frequency of phylogenetically diverse reductive dehalogenase-homologous genes in deep subseafloor sedimentary metagenomes.</title>
        <authorList>
            <person name="Kawai M."/>
            <person name="Futagami T."/>
            <person name="Toyoda A."/>
            <person name="Takaki Y."/>
            <person name="Nishi S."/>
            <person name="Hori S."/>
            <person name="Arai W."/>
            <person name="Tsubouchi T."/>
            <person name="Morono Y."/>
            <person name="Uchiyama I."/>
            <person name="Ito T."/>
            <person name="Fujiyama A."/>
            <person name="Inagaki F."/>
            <person name="Takami H."/>
        </authorList>
    </citation>
    <scope>NUCLEOTIDE SEQUENCE</scope>
    <source>
        <strain evidence="2">Expedition CK06-06</strain>
    </source>
</reference>
<dbReference type="AlphaFoldDB" id="X0X7F4"/>
<gene>
    <name evidence="2" type="ORF">S01H1_64872</name>
</gene>
<feature type="non-terminal residue" evidence="2">
    <location>
        <position position="190"/>
    </location>
</feature>
<feature type="transmembrane region" description="Helical" evidence="1">
    <location>
        <begin position="7"/>
        <end position="29"/>
    </location>
</feature>
<keyword evidence="1" id="KW-0812">Transmembrane</keyword>
<sequence length="190" mass="21523">MITKARLVRFVIPVGVSAIVVVLTLLLLYNEPLRRAILEPVTWMINDIRRSLGALPQALLWAIGLLIGSVVLVVSWKRVLSGFRSKPEHPRWSAVRPCNANAIASLARDLDRSRKRHVSRVRIVRELSILAVRLIAQREGLSLEEARTLLNSGQWPDDPRVRRFFASRRDGQRGVPRQSFLEAVAYTLAH</sequence>
<evidence type="ECO:0000256" key="1">
    <source>
        <dbReference type="SAM" id="Phobius"/>
    </source>
</evidence>
<dbReference type="InterPro" id="IPR055693">
    <property type="entry name" value="DUF7269"/>
</dbReference>
<evidence type="ECO:0000313" key="2">
    <source>
        <dbReference type="EMBL" id="GAG32568.1"/>
    </source>
</evidence>
<feature type="transmembrane region" description="Helical" evidence="1">
    <location>
        <begin position="58"/>
        <end position="76"/>
    </location>
</feature>
<accession>X0X7F4</accession>
<organism evidence="2">
    <name type="scientific">marine sediment metagenome</name>
    <dbReference type="NCBI Taxonomy" id="412755"/>
    <lineage>
        <taxon>unclassified sequences</taxon>
        <taxon>metagenomes</taxon>
        <taxon>ecological metagenomes</taxon>
    </lineage>
</organism>
<protein>
    <submittedName>
        <fullName evidence="2">Uncharacterized protein</fullName>
    </submittedName>
</protein>
<dbReference type="Pfam" id="PF23933">
    <property type="entry name" value="DUF7269"/>
    <property type="match status" value="1"/>
</dbReference>
<comment type="caution">
    <text evidence="2">The sequence shown here is derived from an EMBL/GenBank/DDBJ whole genome shotgun (WGS) entry which is preliminary data.</text>
</comment>
<name>X0X7F4_9ZZZZ</name>
<keyword evidence="1" id="KW-0472">Membrane</keyword>